<evidence type="ECO:0000313" key="3">
    <source>
        <dbReference type="EMBL" id="SVA31380.1"/>
    </source>
</evidence>
<evidence type="ECO:0000256" key="1">
    <source>
        <dbReference type="SAM" id="MobiDB-lite"/>
    </source>
</evidence>
<feature type="domain" description="YbgF trimerisation" evidence="2">
    <location>
        <begin position="71"/>
        <end position="115"/>
    </location>
</feature>
<feature type="non-terminal residue" evidence="3">
    <location>
        <position position="202"/>
    </location>
</feature>
<dbReference type="EMBL" id="UINC01007095">
    <property type="protein sequence ID" value="SVA31380.1"/>
    <property type="molecule type" value="Genomic_DNA"/>
</dbReference>
<feature type="compositionally biased region" description="Polar residues" evidence="1">
    <location>
        <begin position="117"/>
        <end position="129"/>
    </location>
</feature>
<dbReference type="AlphaFoldDB" id="A0A381UTG7"/>
<dbReference type="Pfam" id="PF16331">
    <property type="entry name" value="TolA_bind_tri"/>
    <property type="match status" value="1"/>
</dbReference>
<reference evidence="3" key="1">
    <citation type="submission" date="2018-05" db="EMBL/GenBank/DDBJ databases">
        <authorList>
            <person name="Lanie J.A."/>
            <person name="Ng W.-L."/>
            <person name="Kazmierczak K.M."/>
            <person name="Andrzejewski T.M."/>
            <person name="Davidsen T.M."/>
            <person name="Wayne K.J."/>
            <person name="Tettelin H."/>
            <person name="Glass J.I."/>
            <person name="Rusch D."/>
            <person name="Podicherti R."/>
            <person name="Tsui H.-C.T."/>
            <person name="Winkler M.E."/>
        </authorList>
    </citation>
    <scope>NUCLEOTIDE SEQUENCE</scope>
</reference>
<feature type="compositionally biased region" description="Low complexity" evidence="1">
    <location>
        <begin position="131"/>
        <end position="146"/>
    </location>
</feature>
<proteinExistence type="predicted"/>
<sequence>VRGGASRADLLAACLLLVLASGCTELPVDGSDPSSLSRRSNGTPVLLVQNTQAGGLSTTDATDPGAALVLIEELRSEIKRLRDQFEIQKFELEKLRRRQRELYDDLDERLRREERLTSSMPQPPGSDSVTGAGAALSPGSSPGSASTMSVPPGTETSETEPGKDSETALPDTIVVGTVTREIVTSESATTPESHQKTTGTVS</sequence>
<feature type="compositionally biased region" description="Polar residues" evidence="1">
    <location>
        <begin position="182"/>
        <end position="202"/>
    </location>
</feature>
<dbReference type="Gene3D" id="1.20.5.110">
    <property type="match status" value="1"/>
</dbReference>
<dbReference type="InterPro" id="IPR032519">
    <property type="entry name" value="YbgF_tri"/>
</dbReference>
<feature type="region of interest" description="Disordered" evidence="1">
    <location>
        <begin position="112"/>
        <end position="202"/>
    </location>
</feature>
<protein>
    <recommendedName>
        <fullName evidence="2">YbgF trimerisation domain-containing protein</fullName>
    </recommendedName>
</protein>
<gene>
    <name evidence="3" type="ORF">METZ01_LOCUS84234</name>
</gene>
<evidence type="ECO:0000259" key="2">
    <source>
        <dbReference type="Pfam" id="PF16331"/>
    </source>
</evidence>
<feature type="non-terminal residue" evidence="3">
    <location>
        <position position="1"/>
    </location>
</feature>
<accession>A0A381UTG7</accession>
<organism evidence="3">
    <name type="scientific">marine metagenome</name>
    <dbReference type="NCBI Taxonomy" id="408172"/>
    <lineage>
        <taxon>unclassified sequences</taxon>
        <taxon>metagenomes</taxon>
        <taxon>ecological metagenomes</taxon>
    </lineage>
</organism>
<dbReference type="GO" id="GO:0070206">
    <property type="term" value="P:protein trimerization"/>
    <property type="evidence" value="ECO:0007669"/>
    <property type="project" value="InterPro"/>
</dbReference>
<name>A0A381UTG7_9ZZZZ</name>